<evidence type="ECO:0000256" key="2">
    <source>
        <dbReference type="ARBA" id="ARBA00004496"/>
    </source>
</evidence>
<dbReference type="GO" id="GO:0005737">
    <property type="term" value="C:cytoplasm"/>
    <property type="evidence" value="ECO:0007669"/>
    <property type="project" value="UniProtKB-SubCell"/>
</dbReference>
<dbReference type="AlphaFoldDB" id="A0A9P0VYD4"/>
<evidence type="ECO:0000256" key="3">
    <source>
        <dbReference type="ARBA" id="ARBA00006731"/>
    </source>
</evidence>
<evidence type="ECO:0000256" key="4">
    <source>
        <dbReference type="ARBA" id="ARBA00015163"/>
    </source>
</evidence>
<dbReference type="Proteomes" id="UP000837801">
    <property type="component" value="Unassembled WGS sequence"/>
</dbReference>
<proteinExistence type="inferred from homology"/>
<comment type="caution">
    <text evidence="7">The sequence shown here is derived from an EMBL/GenBank/DDBJ whole genome shotgun (WGS) entry which is preliminary data.</text>
</comment>
<comment type="similarity">
    <text evidence="3">Belongs to the RTC5 family.</text>
</comment>
<dbReference type="InterPro" id="IPR006571">
    <property type="entry name" value="TLDc_dom"/>
</dbReference>
<comment type="function">
    <text evidence="1">May be involved in a process influencing telomere capping.</text>
</comment>
<organism evidence="7 8">
    <name type="scientific">[Candida] railenensis</name>
    <dbReference type="NCBI Taxonomy" id="45579"/>
    <lineage>
        <taxon>Eukaryota</taxon>
        <taxon>Fungi</taxon>
        <taxon>Dikarya</taxon>
        <taxon>Ascomycota</taxon>
        <taxon>Saccharomycotina</taxon>
        <taxon>Pichiomycetes</taxon>
        <taxon>Debaryomycetaceae</taxon>
        <taxon>Kurtzmaniella</taxon>
    </lineage>
</organism>
<dbReference type="GO" id="GO:0006979">
    <property type="term" value="P:response to oxidative stress"/>
    <property type="evidence" value="ECO:0007669"/>
    <property type="project" value="TreeGrafter"/>
</dbReference>
<evidence type="ECO:0000259" key="6">
    <source>
        <dbReference type="PROSITE" id="PS51886"/>
    </source>
</evidence>
<accession>A0A9P0VYD4</accession>
<dbReference type="GO" id="GO:0005634">
    <property type="term" value="C:nucleus"/>
    <property type="evidence" value="ECO:0007669"/>
    <property type="project" value="TreeGrafter"/>
</dbReference>
<comment type="subcellular location">
    <subcellularLocation>
        <location evidence="2">Cytoplasm</location>
    </subcellularLocation>
</comment>
<evidence type="ECO:0000256" key="1">
    <source>
        <dbReference type="ARBA" id="ARBA00002738"/>
    </source>
</evidence>
<dbReference type="Pfam" id="PF07534">
    <property type="entry name" value="TLD"/>
    <property type="match status" value="1"/>
</dbReference>
<reference evidence="7" key="1">
    <citation type="submission" date="2022-03" db="EMBL/GenBank/DDBJ databases">
        <authorList>
            <person name="Legras J.-L."/>
            <person name="Devillers H."/>
            <person name="Grondin C."/>
        </authorList>
    </citation>
    <scope>NUCLEOTIDE SEQUENCE</scope>
    <source>
        <strain evidence="7">CLIB 1423</strain>
    </source>
</reference>
<keyword evidence="5" id="KW-0963">Cytoplasm</keyword>
<sequence>MGQGTSKTPSPTTVQSKADGSNLESFTKSQIIDSFYKTCLSTVASYFEIKSLLTKLNIVNLEDQPISRTDLLGLFKLPEDVENEEYSETLNFLFESLKVLGKSPFIADYRPSDSSPITTNTLIISAFFHSHTFEKVLPDYDYLKLLFISLCLADSTAKKDPASEANEKVTRNVEKKASANFTEIHIEDPYVCEVHGEDKQIQWLTVKSIQTFDEIDITKLRLKWKDLTNVITLLLFILSMAIGPRDDKDVNLYWAESVKYASSMVKYLDLDQSADVTFPVFKSGIERGFPKFFQRGFQLFFSGLLDHHKVKAVEVDKEPKVETGIKKSGAKFPKFKPSKLLSYSTIAFLSSISLKLSNSMIFSPQNLVKLYSGSEAGFSIRSLESKIFKWQAPTIFLVSGKRLKNKTITTNKRYQQFNDEFPRYFRSHQEAKRPWQSDNDKITYAVVVSQPWRISNKKNFGDENCFIVSIEPHFDVYQSQHNPVLKGQSCYFNTLGLGIGFGNDQPINKNGVKKYLPGDVSLTIESNLEFAVFRHTVTPSSSNSSRYFDKSNQAQLSQEDFEDRFMITDLEVWGVGSMKELEEQKRQWEWEAKQAEARQSVNINSLGEERAFLEMVGLVGNRGSGGSI</sequence>
<dbReference type="EMBL" id="CAKXYY010000006">
    <property type="protein sequence ID" value="CAH2352404.1"/>
    <property type="molecule type" value="Genomic_DNA"/>
</dbReference>
<dbReference type="OrthoDB" id="289228at2759"/>
<protein>
    <recommendedName>
        <fullName evidence="4">Restriction of telomere capping protein 5</fullName>
    </recommendedName>
</protein>
<dbReference type="PROSITE" id="PS51886">
    <property type="entry name" value="TLDC"/>
    <property type="match status" value="1"/>
</dbReference>
<evidence type="ECO:0000313" key="8">
    <source>
        <dbReference type="Proteomes" id="UP000837801"/>
    </source>
</evidence>
<dbReference type="SMART" id="SM00584">
    <property type="entry name" value="TLDc"/>
    <property type="match status" value="1"/>
</dbReference>
<evidence type="ECO:0000256" key="5">
    <source>
        <dbReference type="ARBA" id="ARBA00022490"/>
    </source>
</evidence>
<dbReference type="PANTHER" id="PTHR23354">
    <property type="entry name" value="NUCLEOLAR PROTEIN 7/ESTROGEN RECEPTOR COACTIVATOR-RELATED"/>
    <property type="match status" value="1"/>
</dbReference>
<name>A0A9P0VYD4_9ASCO</name>
<evidence type="ECO:0000313" key="7">
    <source>
        <dbReference type="EMBL" id="CAH2352404.1"/>
    </source>
</evidence>
<feature type="domain" description="TLDc" evidence="6">
    <location>
        <begin position="339"/>
        <end position="576"/>
    </location>
</feature>
<gene>
    <name evidence="7" type="ORF">CLIB1423_06S05688</name>
</gene>
<keyword evidence="8" id="KW-1185">Reference proteome</keyword>
<dbReference type="PANTHER" id="PTHR23354:SF130">
    <property type="entry name" value="RESTRICTION OF TELOMERE CAPPING PROTEIN 5"/>
    <property type="match status" value="1"/>
</dbReference>